<accession>A0ABV6ZZH5</accession>
<evidence type="ECO:0000256" key="1">
    <source>
        <dbReference type="SAM" id="Phobius"/>
    </source>
</evidence>
<evidence type="ECO:0000313" key="3">
    <source>
        <dbReference type="Proteomes" id="UP001595379"/>
    </source>
</evidence>
<evidence type="ECO:0008006" key="4">
    <source>
        <dbReference type="Google" id="ProtNLM"/>
    </source>
</evidence>
<keyword evidence="1" id="KW-1133">Transmembrane helix</keyword>
<organism evidence="2 3">
    <name type="scientific">Hyphobacterium vulgare</name>
    <dbReference type="NCBI Taxonomy" id="1736751"/>
    <lineage>
        <taxon>Bacteria</taxon>
        <taxon>Pseudomonadati</taxon>
        <taxon>Pseudomonadota</taxon>
        <taxon>Alphaproteobacteria</taxon>
        <taxon>Maricaulales</taxon>
        <taxon>Maricaulaceae</taxon>
        <taxon>Hyphobacterium</taxon>
    </lineage>
</organism>
<keyword evidence="1" id="KW-0472">Membrane</keyword>
<comment type="caution">
    <text evidence="2">The sequence shown here is derived from an EMBL/GenBank/DDBJ whole genome shotgun (WGS) entry which is preliminary data.</text>
</comment>
<dbReference type="RefSeq" id="WP_343165157.1">
    <property type="nucleotide sequence ID" value="NZ_JBHRSV010000026.1"/>
</dbReference>
<reference evidence="3" key="1">
    <citation type="journal article" date="2019" name="Int. J. Syst. Evol. Microbiol.">
        <title>The Global Catalogue of Microorganisms (GCM) 10K type strain sequencing project: providing services to taxonomists for standard genome sequencing and annotation.</title>
        <authorList>
            <consortium name="The Broad Institute Genomics Platform"/>
            <consortium name="The Broad Institute Genome Sequencing Center for Infectious Disease"/>
            <person name="Wu L."/>
            <person name="Ma J."/>
        </authorList>
    </citation>
    <scope>NUCLEOTIDE SEQUENCE [LARGE SCALE GENOMIC DNA]</scope>
    <source>
        <strain evidence="3">KCTC 52487</strain>
    </source>
</reference>
<protein>
    <recommendedName>
        <fullName evidence="4">Protoporphyrinogen IX oxidase</fullName>
    </recommendedName>
</protein>
<proteinExistence type="predicted"/>
<dbReference type="EMBL" id="JBHRSV010000026">
    <property type="protein sequence ID" value="MFC2926831.1"/>
    <property type="molecule type" value="Genomic_DNA"/>
</dbReference>
<dbReference type="Proteomes" id="UP001595379">
    <property type="component" value="Unassembled WGS sequence"/>
</dbReference>
<evidence type="ECO:0000313" key="2">
    <source>
        <dbReference type="EMBL" id="MFC2926831.1"/>
    </source>
</evidence>
<keyword evidence="1" id="KW-0812">Transmembrane</keyword>
<name>A0ABV6ZZH5_9PROT</name>
<feature type="transmembrane region" description="Helical" evidence="1">
    <location>
        <begin position="6"/>
        <end position="23"/>
    </location>
</feature>
<gene>
    <name evidence="2" type="ORF">ACFOOR_12000</name>
</gene>
<feature type="transmembrane region" description="Helical" evidence="1">
    <location>
        <begin position="69"/>
        <end position="89"/>
    </location>
</feature>
<sequence>MQAWIFYIWTLAHVIIAIAVAITSPLWTTLAVLTLIACSQIGVYFNAKLDEGVFEESSSDGAATLLRSLYMLGPLAILGLTGVVLFIFVRTH</sequence>
<keyword evidence="3" id="KW-1185">Reference proteome</keyword>